<dbReference type="SUPFAM" id="SSF54695">
    <property type="entry name" value="POZ domain"/>
    <property type="match status" value="2"/>
</dbReference>
<keyword evidence="4" id="KW-1185">Reference proteome</keyword>
<evidence type="ECO:0000313" key="4">
    <source>
        <dbReference type="Proteomes" id="UP000193560"/>
    </source>
</evidence>
<dbReference type="Proteomes" id="UP000193560">
    <property type="component" value="Unassembled WGS sequence"/>
</dbReference>
<dbReference type="PANTHER" id="PTHR24413">
    <property type="entry name" value="SPECKLE-TYPE POZ PROTEIN"/>
    <property type="match status" value="1"/>
</dbReference>
<evidence type="ECO:0000256" key="1">
    <source>
        <dbReference type="SAM" id="MobiDB-lite"/>
    </source>
</evidence>
<dbReference type="Pfam" id="PF00651">
    <property type="entry name" value="BTB"/>
    <property type="match status" value="2"/>
</dbReference>
<reference evidence="3 4" key="1">
    <citation type="submission" date="2016-07" db="EMBL/GenBank/DDBJ databases">
        <title>Pervasive Adenine N6-methylation of Active Genes in Fungi.</title>
        <authorList>
            <consortium name="DOE Joint Genome Institute"/>
            <person name="Mondo S.J."/>
            <person name="Dannebaum R.O."/>
            <person name="Kuo R.C."/>
            <person name="Labutti K."/>
            <person name="Haridas S."/>
            <person name="Kuo A."/>
            <person name="Salamov A."/>
            <person name="Ahrendt S.R."/>
            <person name="Lipzen A."/>
            <person name="Sullivan W."/>
            <person name="Andreopoulos W.B."/>
            <person name="Clum A."/>
            <person name="Lindquist E."/>
            <person name="Daum C."/>
            <person name="Ramamoorthy G.K."/>
            <person name="Gryganskyi A."/>
            <person name="Culley D."/>
            <person name="Magnuson J.K."/>
            <person name="James T.Y."/>
            <person name="O'Malley M.A."/>
            <person name="Stajich J.E."/>
            <person name="Spatafora J.W."/>
            <person name="Visel A."/>
            <person name="Grigoriev I.V."/>
        </authorList>
    </citation>
    <scope>NUCLEOTIDE SEQUENCE [LARGE SCALE GENOMIC DNA]</scope>
    <source>
        <strain evidence="3 4">NRRL 1336</strain>
    </source>
</reference>
<dbReference type="CDD" id="cd18186">
    <property type="entry name" value="BTB_POZ_ZBTB_KLHL-like"/>
    <property type="match status" value="1"/>
</dbReference>
<dbReference type="STRING" id="90262.A0A1X2I571"/>
<organism evidence="3 4">
    <name type="scientific">Absidia repens</name>
    <dbReference type="NCBI Taxonomy" id="90262"/>
    <lineage>
        <taxon>Eukaryota</taxon>
        <taxon>Fungi</taxon>
        <taxon>Fungi incertae sedis</taxon>
        <taxon>Mucoromycota</taxon>
        <taxon>Mucoromycotina</taxon>
        <taxon>Mucoromycetes</taxon>
        <taxon>Mucorales</taxon>
        <taxon>Cunninghamellaceae</taxon>
        <taxon>Absidia</taxon>
    </lineage>
</organism>
<feature type="compositionally biased region" description="Low complexity" evidence="1">
    <location>
        <begin position="630"/>
        <end position="661"/>
    </location>
</feature>
<dbReference type="EMBL" id="MCGE01000027">
    <property type="protein sequence ID" value="ORZ09483.1"/>
    <property type="molecule type" value="Genomic_DNA"/>
</dbReference>
<dbReference type="SMART" id="SM00225">
    <property type="entry name" value="BTB"/>
    <property type="match status" value="1"/>
</dbReference>
<dbReference type="InterPro" id="IPR011333">
    <property type="entry name" value="SKP1/BTB/POZ_sf"/>
</dbReference>
<feature type="region of interest" description="Disordered" evidence="1">
    <location>
        <begin position="587"/>
        <end position="681"/>
    </location>
</feature>
<gene>
    <name evidence="3" type="ORF">BCR42DRAFT_423508</name>
</gene>
<dbReference type="Gene3D" id="3.30.710.10">
    <property type="entry name" value="Potassium Channel Kv1.1, Chain A"/>
    <property type="match status" value="2"/>
</dbReference>
<evidence type="ECO:0000259" key="2">
    <source>
        <dbReference type="PROSITE" id="PS50097"/>
    </source>
</evidence>
<dbReference type="InterPro" id="IPR000210">
    <property type="entry name" value="BTB/POZ_dom"/>
</dbReference>
<feature type="domain" description="BTB" evidence="2">
    <location>
        <begin position="151"/>
        <end position="225"/>
    </location>
</feature>
<evidence type="ECO:0000313" key="3">
    <source>
        <dbReference type="EMBL" id="ORZ09483.1"/>
    </source>
</evidence>
<name>A0A1X2I571_9FUNG</name>
<dbReference type="AlphaFoldDB" id="A0A1X2I571"/>
<feature type="region of interest" description="Disordered" evidence="1">
    <location>
        <begin position="776"/>
        <end position="798"/>
    </location>
</feature>
<feature type="compositionally biased region" description="Polar residues" evidence="1">
    <location>
        <begin position="616"/>
        <end position="629"/>
    </location>
</feature>
<sequence length="819" mass="91540">MFKSPSHTLSSSLLKVVEHPKEYLADICCHFYDAELWVHRGILLSRCPSAFLQRFIPSVNDKLCYNTDEVCIINISDISSSLFKLLLTYWYTASLPSYPLSERLDAQLDCLEKELDIELIPRPRDKNSVQEVAHLQLLKDLDRMRQDKIGCDVHLSIPAENDTVILIPTHRFILASQSTYFYAMFCTDFCESQNKVVHLTDHFFTPVVIQVILQYLYSETVYTPPPPQLDSVYNSNINTQFSSSSPITLTKIQNLTMKRHTLRVLQLTYAAADYLGQMKTLGYAILHSISRTCDEFKCLCHDCVLLLPSMLSFADKKKDDPLLSPLRAALVILYSDPTHAIEHLWSQKPFAILVHSMVPSAASMMKTLDSSVPLDELHKPSSTLISEISELTYANVTKHNAIHVLHSLHLCFSKLRSADLVPTWSLPTLDLLAPILHSTVTMVSQHFDFYCVEYPILLSCVDGIGCGFSIDFLDFLLKRILDQGIQDANAGIIYQGIVKDLIGRQEIVKNIALDDVLLNARVQCTDYLARRWISVKSMGGFRYLEKATLRQISVDIGIPYRALAKPFDSDLLSLLIFGPITSKRVSNLKPGNDATYPTSSKKNRSTISFSRRRSSGTNRYKTMTQAMMISSSSTTTTSSSSSSSTTASPAALSSRPRSHSSGVTPSSPFRPAFHSTKTDPSAGYVNYNTLNALSSQPLIHLLSMETESRKCTQKKENTPDYSYQTHELTLDEKLLDALLPMEMIVPVTTSTVTNKKQGKTAFRELKHTKSSLDKTSKWGISIGSGNDPSEDDEEIGSLTTSNSVQKNATLMTPMIGARN</sequence>
<proteinExistence type="predicted"/>
<dbReference type="OrthoDB" id="2130750at2759"/>
<accession>A0A1X2I571</accession>
<protein>
    <recommendedName>
        <fullName evidence="2">BTB domain-containing protein</fullName>
    </recommendedName>
</protein>
<dbReference type="PROSITE" id="PS50097">
    <property type="entry name" value="BTB"/>
    <property type="match status" value="1"/>
</dbReference>
<comment type="caution">
    <text evidence="3">The sequence shown here is derived from an EMBL/GenBank/DDBJ whole genome shotgun (WGS) entry which is preliminary data.</text>
</comment>